<keyword evidence="1" id="KW-1133">Transmembrane helix</keyword>
<accession>A0A226QTI6</accession>
<name>A0A226QTI6_9BACL</name>
<feature type="transmembrane region" description="Helical" evidence="1">
    <location>
        <begin position="60"/>
        <end position="78"/>
    </location>
</feature>
<protein>
    <submittedName>
        <fullName evidence="2">ABC transporter permease</fullName>
    </submittedName>
</protein>
<dbReference type="RefSeq" id="WP_089097361.1">
    <property type="nucleotide sequence ID" value="NZ_NDYL01000001.1"/>
</dbReference>
<evidence type="ECO:0000256" key="1">
    <source>
        <dbReference type="SAM" id="Phobius"/>
    </source>
</evidence>
<dbReference type="AlphaFoldDB" id="A0A226QTI6"/>
<keyword evidence="3" id="KW-1185">Reference proteome</keyword>
<feature type="transmembrane region" description="Helical" evidence="1">
    <location>
        <begin position="163"/>
        <end position="184"/>
    </location>
</feature>
<comment type="caution">
    <text evidence="2">The sequence shown here is derived from an EMBL/GenBank/DDBJ whole genome shotgun (WGS) entry which is preliminary data.</text>
</comment>
<keyword evidence="1" id="KW-0472">Membrane</keyword>
<feature type="transmembrane region" description="Helical" evidence="1">
    <location>
        <begin position="232"/>
        <end position="253"/>
    </location>
</feature>
<gene>
    <name evidence="2" type="ORF">B9L23_08605</name>
</gene>
<evidence type="ECO:0000313" key="2">
    <source>
        <dbReference type="EMBL" id="OXB94910.1"/>
    </source>
</evidence>
<feature type="transmembrane region" description="Helical" evidence="1">
    <location>
        <begin position="191"/>
        <end position="212"/>
    </location>
</feature>
<reference evidence="2 3" key="1">
    <citation type="submission" date="2017-04" db="EMBL/GenBank/DDBJ databases">
        <title>The genome sequence of Parageobacillus galactosidasius DSM 18751.</title>
        <authorList>
            <person name="Ramaloko W.T."/>
            <person name="Koen N."/>
            <person name="Polliack S."/>
            <person name="Aliyu H."/>
            <person name="Lebre P."/>
            <person name="Mohr T."/>
            <person name="Oswald F."/>
            <person name="Zwick M."/>
            <person name="Neumann A."/>
            <person name="Syldatk C."/>
            <person name="Cowan D."/>
            <person name="De Maayer P."/>
        </authorList>
    </citation>
    <scope>NUCLEOTIDE SEQUENCE [LARGE SCALE GENOMIC DNA]</scope>
    <source>
        <strain evidence="2 3">DSM 18751</strain>
    </source>
</reference>
<dbReference type="Proteomes" id="UP000198394">
    <property type="component" value="Unassembled WGS sequence"/>
</dbReference>
<keyword evidence="1" id="KW-0812">Transmembrane</keyword>
<organism evidence="2 3">
    <name type="scientific">Parageobacillus galactosidasius</name>
    <dbReference type="NCBI Taxonomy" id="883812"/>
    <lineage>
        <taxon>Bacteria</taxon>
        <taxon>Bacillati</taxon>
        <taxon>Bacillota</taxon>
        <taxon>Bacilli</taxon>
        <taxon>Bacillales</taxon>
        <taxon>Anoxybacillaceae</taxon>
        <taxon>Parageobacillus</taxon>
    </lineage>
</organism>
<evidence type="ECO:0000313" key="3">
    <source>
        <dbReference type="Proteomes" id="UP000198394"/>
    </source>
</evidence>
<feature type="transmembrane region" description="Helical" evidence="1">
    <location>
        <begin position="21"/>
        <end position="40"/>
    </location>
</feature>
<feature type="transmembrane region" description="Helical" evidence="1">
    <location>
        <begin position="99"/>
        <end position="128"/>
    </location>
</feature>
<proteinExistence type="predicted"/>
<sequence>MSKMLSHQVKVELMRAVTWRQCVIWAALILVLPTIQFLLIKENYVYYRQLDLFLRLNSNFVPLLFPIIMVLVYAIYFVGEQKNHFIPYVRIRIPLATYLFSKLVVNAILSFLIAFLMVFIPFIFSMYIEPVLDIVHLYPADGNPIPYTTFEQLLFLGTLPYGIIYSLWVGLNGMMYATMGLLLVMILEKPFVALSIPFMYYLLGNFITQILGYEQFSPTYTIFPFSISQQPLWTVFVPFAILCIVIIILGFYLKENLHKHYG</sequence>
<dbReference type="EMBL" id="NDYL01000001">
    <property type="protein sequence ID" value="OXB94910.1"/>
    <property type="molecule type" value="Genomic_DNA"/>
</dbReference>